<comment type="caution">
    <text evidence="3">The sequence shown here is derived from an EMBL/GenBank/DDBJ whole genome shotgun (WGS) entry which is preliminary data.</text>
</comment>
<feature type="domain" description="NIF system FeS cluster assembly NifU C-terminal" evidence="2">
    <location>
        <begin position="7"/>
        <end position="73"/>
    </location>
</feature>
<dbReference type="InterPro" id="IPR034904">
    <property type="entry name" value="FSCA_dom_sf"/>
</dbReference>
<gene>
    <name evidence="3" type="ORF">NE579_12615</name>
</gene>
<reference evidence="3" key="1">
    <citation type="submission" date="2022-06" db="EMBL/GenBank/DDBJ databases">
        <title>Isolation of gut microbiota from human fecal samples.</title>
        <authorList>
            <person name="Pamer E.G."/>
            <person name="Barat B."/>
            <person name="Waligurski E."/>
            <person name="Medina S."/>
            <person name="Paddock L."/>
            <person name="Mostad J."/>
        </authorList>
    </citation>
    <scope>NUCLEOTIDE SEQUENCE</scope>
    <source>
        <strain evidence="3">DFI.9.91</strain>
    </source>
</reference>
<evidence type="ECO:0000313" key="4">
    <source>
        <dbReference type="Proteomes" id="UP001204562"/>
    </source>
</evidence>
<dbReference type="GO" id="GO:0016226">
    <property type="term" value="P:iron-sulfur cluster assembly"/>
    <property type="evidence" value="ECO:0007669"/>
    <property type="project" value="InterPro"/>
</dbReference>
<evidence type="ECO:0000259" key="2">
    <source>
        <dbReference type="Pfam" id="PF01106"/>
    </source>
</evidence>
<proteinExistence type="predicted"/>
<accession>A0AAW5JN63</accession>
<protein>
    <submittedName>
        <fullName evidence="3">NifU family protein</fullName>
    </submittedName>
</protein>
<dbReference type="AlphaFoldDB" id="A0AAW5JN63"/>
<dbReference type="Gene3D" id="3.30.300.130">
    <property type="entry name" value="Fe-S cluster assembly (FSCA)"/>
    <property type="match status" value="1"/>
</dbReference>
<dbReference type="RefSeq" id="WP_256304502.1">
    <property type="nucleotide sequence ID" value="NZ_JANFYS010000028.1"/>
</dbReference>
<evidence type="ECO:0000313" key="3">
    <source>
        <dbReference type="EMBL" id="MCQ4771288.1"/>
    </source>
</evidence>
<dbReference type="InterPro" id="IPR001075">
    <property type="entry name" value="NIF_FeS_clus_asmbl_NifU_C"/>
</dbReference>
<name>A0AAW5JN63_9FIRM</name>
<comment type="function">
    <text evidence="1">May be involved in the formation or repair of [Fe-S] clusters present in iron-sulfur proteins.</text>
</comment>
<dbReference type="Proteomes" id="UP001204562">
    <property type="component" value="Unassembled WGS sequence"/>
</dbReference>
<sequence length="95" mass="10332">MNVEQRIEAILEERVRPMLRSHGGEVRLDGYADGVVSVELLGACSGCPSADLSTRGMIEDILRAEVPEVTSVELTQAVDPELLAFARKLLGHKTD</sequence>
<dbReference type="GO" id="GO:0005506">
    <property type="term" value="F:iron ion binding"/>
    <property type="evidence" value="ECO:0007669"/>
    <property type="project" value="InterPro"/>
</dbReference>
<dbReference type="Pfam" id="PF01106">
    <property type="entry name" value="NifU"/>
    <property type="match status" value="1"/>
</dbReference>
<dbReference type="GO" id="GO:0051536">
    <property type="term" value="F:iron-sulfur cluster binding"/>
    <property type="evidence" value="ECO:0007669"/>
    <property type="project" value="InterPro"/>
</dbReference>
<dbReference type="EMBL" id="JANFYS010000028">
    <property type="protein sequence ID" value="MCQ4771288.1"/>
    <property type="molecule type" value="Genomic_DNA"/>
</dbReference>
<dbReference type="PANTHER" id="PTHR11178">
    <property type="entry name" value="IRON-SULFUR CLUSTER SCAFFOLD PROTEIN NFU-RELATED"/>
    <property type="match status" value="1"/>
</dbReference>
<organism evidence="3 4">
    <name type="scientific">Intestinimonas massiliensis</name>
    <name type="common">ex Afouda et al. 2020</name>
    <dbReference type="NCBI Taxonomy" id="1673721"/>
    <lineage>
        <taxon>Bacteria</taxon>
        <taxon>Bacillati</taxon>
        <taxon>Bacillota</taxon>
        <taxon>Clostridia</taxon>
        <taxon>Eubacteriales</taxon>
        <taxon>Intestinimonas</taxon>
    </lineage>
</organism>
<dbReference type="SUPFAM" id="SSF117916">
    <property type="entry name" value="Fe-S cluster assembly (FSCA) domain-like"/>
    <property type="match status" value="1"/>
</dbReference>
<evidence type="ECO:0000256" key="1">
    <source>
        <dbReference type="ARBA" id="ARBA00049958"/>
    </source>
</evidence>